<dbReference type="AlphaFoldDB" id="A0AA88XIU0"/>
<gene>
    <name evidence="2" type="ORF">FSP39_011782</name>
</gene>
<proteinExistence type="predicted"/>
<reference evidence="2" key="1">
    <citation type="submission" date="2019-08" db="EMBL/GenBank/DDBJ databases">
        <title>The improved chromosome-level genome for the pearl oyster Pinctada fucata martensii using PacBio sequencing and Hi-C.</title>
        <authorList>
            <person name="Zheng Z."/>
        </authorList>
    </citation>
    <scope>NUCLEOTIDE SEQUENCE</scope>
    <source>
        <strain evidence="2">ZZ-2019</strain>
        <tissue evidence="2">Adductor muscle</tissue>
    </source>
</reference>
<sequence>MTESAETSLDELNIIQIDPGDGDKSDDGENDDKQCENQFVYSCEISSQSEEENNVPEFEICHDSDTGNDVTCDAELTDSDALEPSRHDEGRRQSKWSATILFVASEIQLIVNLAELCPPEGFETRPNQDFLSISLSRKNPGIHGITLGLVFVTLDL</sequence>
<organism evidence="2 3">
    <name type="scientific">Pinctada imbricata</name>
    <name type="common">Atlantic pearl-oyster</name>
    <name type="synonym">Pinctada martensii</name>
    <dbReference type="NCBI Taxonomy" id="66713"/>
    <lineage>
        <taxon>Eukaryota</taxon>
        <taxon>Metazoa</taxon>
        <taxon>Spiralia</taxon>
        <taxon>Lophotrochozoa</taxon>
        <taxon>Mollusca</taxon>
        <taxon>Bivalvia</taxon>
        <taxon>Autobranchia</taxon>
        <taxon>Pteriomorphia</taxon>
        <taxon>Pterioida</taxon>
        <taxon>Pterioidea</taxon>
        <taxon>Pteriidae</taxon>
        <taxon>Pinctada</taxon>
    </lineage>
</organism>
<accession>A0AA88XIU0</accession>
<keyword evidence="3" id="KW-1185">Reference proteome</keyword>
<evidence type="ECO:0000313" key="2">
    <source>
        <dbReference type="EMBL" id="KAK3085988.1"/>
    </source>
</evidence>
<dbReference type="EMBL" id="VSWD01000012">
    <property type="protein sequence ID" value="KAK3085988.1"/>
    <property type="molecule type" value="Genomic_DNA"/>
</dbReference>
<evidence type="ECO:0000313" key="3">
    <source>
        <dbReference type="Proteomes" id="UP001186944"/>
    </source>
</evidence>
<evidence type="ECO:0000256" key="1">
    <source>
        <dbReference type="SAM" id="MobiDB-lite"/>
    </source>
</evidence>
<feature type="region of interest" description="Disordered" evidence="1">
    <location>
        <begin position="1"/>
        <end position="33"/>
    </location>
</feature>
<protein>
    <submittedName>
        <fullName evidence="2">Uncharacterized protein</fullName>
    </submittedName>
</protein>
<comment type="caution">
    <text evidence="2">The sequence shown here is derived from an EMBL/GenBank/DDBJ whole genome shotgun (WGS) entry which is preliminary data.</text>
</comment>
<dbReference type="Proteomes" id="UP001186944">
    <property type="component" value="Unassembled WGS sequence"/>
</dbReference>
<name>A0AA88XIU0_PINIB</name>
<feature type="compositionally biased region" description="Basic and acidic residues" evidence="1">
    <location>
        <begin position="21"/>
        <end position="33"/>
    </location>
</feature>